<dbReference type="PANTHER" id="PTHR45863:SF7">
    <property type="entry name" value="SERINE_THREONINE-PROTEIN KINASE BSK5"/>
    <property type="match status" value="1"/>
</dbReference>
<evidence type="ECO:0000256" key="1">
    <source>
        <dbReference type="SAM" id="MobiDB-lite"/>
    </source>
</evidence>
<keyword evidence="2" id="KW-0808">Transferase</keyword>
<keyword evidence="2" id="KW-0418">Kinase</keyword>
<dbReference type="PANTHER" id="PTHR45863">
    <property type="entry name" value="SERINE/THREONINE-PROTEIN KINASE BSK5"/>
    <property type="match status" value="1"/>
</dbReference>
<sequence length="141" mass="15336">MNDMPQEALGDAMQAQVISPEWHIAYYLQVVALITLGMDGDAEDSLKDGATLESKWTNQGNPAPPPPNPCDAEMWMQQDASPVNDIKISWNAAPGRAGSRTQVLIKCPGEFRLLYMLITGGGKPNIGLRLTFRVAVNIGVR</sequence>
<comment type="caution">
    <text evidence="2">The sequence shown here is derived from an EMBL/GenBank/DDBJ whole genome shotgun (WGS) entry which is preliminary data.</text>
</comment>
<feature type="region of interest" description="Disordered" evidence="1">
    <location>
        <begin position="44"/>
        <end position="68"/>
    </location>
</feature>
<name>A0ABR2LGS3_9ASPA</name>
<keyword evidence="3" id="KW-1185">Reference proteome</keyword>
<evidence type="ECO:0000313" key="3">
    <source>
        <dbReference type="Proteomes" id="UP001412067"/>
    </source>
</evidence>
<dbReference type="InterPro" id="IPR045845">
    <property type="entry name" value="BSK"/>
</dbReference>
<organism evidence="2 3">
    <name type="scientific">Platanthera guangdongensis</name>
    <dbReference type="NCBI Taxonomy" id="2320717"/>
    <lineage>
        <taxon>Eukaryota</taxon>
        <taxon>Viridiplantae</taxon>
        <taxon>Streptophyta</taxon>
        <taxon>Embryophyta</taxon>
        <taxon>Tracheophyta</taxon>
        <taxon>Spermatophyta</taxon>
        <taxon>Magnoliopsida</taxon>
        <taxon>Liliopsida</taxon>
        <taxon>Asparagales</taxon>
        <taxon>Orchidaceae</taxon>
        <taxon>Orchidoideae</taxon>
        <taxon>Orchideae</taxon>
        <taxon>Orchidinae</taxon>
        <taxon>Platanthera</taxon>
    </lineage>
</organism>
<dbReference type="GO" id="GO:0016301">
    <property type="term" value="F:kinase activity"/>
    <property type="evidence" value="ECO:0007669"/>
    <property type="project" value="UniProtKB-KW"/>
</dbReference>
<dbReference type="EMBL" id="JBBWWR010000020">
    <property type="protein sequence ID" value="KAK8940003.1"/>
    <property type="molecule type" value="Genomic_DNA"/>
</dbReference>
<proteinExistence type="predicted"/>
<reference evidence="2 3" key="1">
    <citation type="journal article" date="2022" name="Nat. Plants">
        <title>Genomes of leafy and leafless Platanthera orchids illuminate the evolution of mycoheterotrophy.</title>
        <authorList>
            <person name="Li M.H."/>
            <person name="Liu K.W."/>
            <person name="Li Z."/>
            <person name="Lu H.C."/>
            <person name="Ye Q.L."/>
            <person name="Zhang D."/>
            <person name="Wang J.Y."/>
            <person name="Li Y.F."/>
            <person name="Zhong Z.M."/>
            <person name="Liu X."/>
            <person name="Yu X."/>
            <person name="Liu D.K."/>
            <person name="Tu X.D."/>
            <person name="Liu B."/>
            <person name="Hao Y."/>
            <person name="Liao X.Y."/>
            <person name="Jiang Y.T."/>
            <person name="Sun W.H."/>
            <person name="Chen J."/>
            <person name="Chen Y.Q."/>
            <person name="Ai Y."/>
            <person name="Zhai J.W."/>
            <person name="Wu S.S."/>
            <person name="Zhou Z."/>
            <person name="Hsiao Y.Y."/>
            <person name="Wu W.L."/>
            <person name="Chen Y.Y."/>
            <person name="Lin Y.F."/>
            <person name="Hsu J.L."/>
            <person name="Li C.Y."/>
            <person name="Wang Z.W."/>
            <person name="Zhao X."/>
            <person name="Zhong W.Y."/>
            <person name="Ma X.K."/>
            <person name="Ma L."/>
            <person name="Huang J."/>
            <person name="Chen G.Z."/>
            <person name="Huang M.Z."/>
            <person name="Huang L."/>
            <person name="Peng D.H."/>
            <person name="Luo Y.B."/>
            <person name="Zou S.Q."/>
            <person name="Chen S.P."/>
            <person name="Lan S."/>
            <person name="Tsai W.C."/>
            <person name="Van de Peer Y."/>
            <person name="Liu Z.J."/>
        </authorList>
    </citation>
    <scope>NUCLEOTIDE SEQUENCE [LARGE SCALE GENOMIC DNA]</scope>
    <source>
        <strain evidence="2">Lor288</strain>
    </source>
</reference>
<dbReference type="Proteomes" id="UP001412067">
    <property type="component" value="Unassembled WGS sequence"/>
</dbReference>
<protein>
    <submittedName>
        <fullName evidence="2">Serine/threonine-protein kinase</fullName>
    </submittedName>
</protein>
<gene>
    <name evidence="2" type="ORF">KSP40_PGU009208</name>
</gene>
<accession>A0ABR2LGS3</accession>
<evidence type="ECO:0000313" key="2">
    <source>
        <dbReference type="EMBL" id="KAK8940003.1"/>
    </source>
</evidence>